<gene>
    <name evidence="1" type="ORF">AD951_00265</name>
</gene>
<comment type="caution">
    <text evidence="1">The sequence shown here is derived from an EMBL/GenBank/DDBJ whole genome shotgun (WGS) entry which is preliminary data.</text>
</comment>
<dbReference type="PATRIC" id="fig|178901.14.peg.939"/>
<feature type="non-terminal residue" evidence="1">
    <location>
        <position position="1"/>
    </location>
</feature>
<proteinExistence type="predicted"/>
<dbReference type="InterPro" id="IPR045390">
    <property type="entry name" value="ABC-3C_MC3"/>
</dbReference>
<sequence length="70" mass="7588">NFQKGSNTSLLILKAEQAIEISCDLTVKSVADVKVSNANPKQLEAARRLSIICANLDVISIYRTLGLKSL</sequence>
<dbReference type="RefSeq" id="WP_231869295.1">
    <property type="nucleotide sequence ID" value="NZ_LHZX01000048.1"/>
</dbReference>
<name>A0A149V432_9PROT</name>
<protein>
    <submittedName>
        <fullName evidence="1">Uncharacterized protein</fullName>
    </submittedName>
</protein>
<dbReference type="AlphaFoldDB" id="A0A149V432"/>
<dbReference type="Pfam" id="PF20131">
    <property type="entry name" value="MC3"/>
    <property type="match status" value="1"/>
</dbReference>
<dbReference type="Proteomes" id="UP000075377">
    <property type="component" value="Unassembled WGS sequence"/>
</dbReference>
<reference evidence="1 2" key="1">
    <citation type="submission" date="2015-06" db="EMBL/GenBank/DDBJ databases">
        <title>Improved classification and identification of acetic acid bacteria using matrix-assisted laser desorption/ionization time-of-flight mass spectrometry; Gluconobacter nephelii and Gluconobacter uchimurae are later heterotypic synonyms of Gluconobacter japonicus and Gluconobacter oxydans, respectively.</title>
        <authorList>
            <person name="Li L."/>
            <person name="Cleenwerck I."/>
            <person name="De Vuyst L."/>
            <person name="Vandamme P."/>
        </authorList>
    </citation>
    <scope>NUCLEOTIDE SEQUENCE [LARGE SCALE GENOMIC DNA]</scope>
    <source>
        <strain evidence="1 2">LMG 1699</strain>
    </source>
</reference>
<dbReference type="EMBL" id="LHZX01000048">
    <property type="protein sequence ID" value="KXV74978.1"/>
    <property type="molecule type" value="Genomic_DNA"/>
</dbReference>
<evidence type="ECO:0000313" key="1">
    <source>
        <dbReference type="EMBL" id="KXV74978.1"/>
    </source>
</evidence>
<organism evidence="1 2">
    <name type="scientific">Acetobacter malorum</name>
    <dbReference type="NCBI Taxonomy" id="178901"/>
    <lineage>
        <taxon>Bacteria</taxon>
        <taxon>Pseudomonadati</taxon>
        <taxon>Pseudomonadota</taxon>
        <taxon>Alphaproteobacteria</taxon>
        <taxon>Acetobacterales</taxon>
        <taxon>Acetobacteraceae</taxon>
        <taxon>Acetobacter</taxon>
    </lineage>
</organism>
<evidence type="ECO:0000313" key="2">
    <source>
        <dbReference type="Proteomes" id="UP000075377"/>
    </source>
</evidence>
<accession>A0A149V432</accession>